<dbReference type="PANTHER" id="PTHR43476">
    <property type="entry name" value="3-(3-HYDROXY-PHENYL)PROPIONATE/3-HYDROXYCINNAMIC ACID HYDROXYLASE"/>
    <property type="match status" value="1"/>
</dbReference>
<evidence type="ECO:0000256" key="1">
    <source>
        <dbReference type="ARBA" id="ARBA00023002"/>
    </source>
</evidence>
<dbReference type="AlphaFoldDB" id="A0A8J3QQG5"/>
<keyword evidence="3" id="KW-0503">Monooxygenase</keyword>
<dbReference type="Gene3D" id="3.30.70.2450">
    <property type="match status" value="1"/>
</dbReference>
<dbReference type="InterPro" id="IPR036188">
    <property type="entry name" value="FAD/NAD-bd_sf"/>
</dbReference>
<dbReference type="GO" id="GO:0008688">
    <property type="term" value="F:3-(3-hydroxyphenyl)propionate hydroxylase activity"/>
    <property type="evidence" value="ECO:0007669"/>
    <property type="project" value="TreeGrafter"/>
</dbReference>
<sequence>MSERGMSERGMSERNTDVDEVIVAGGGPTGLTVAAALAHRGVPVTVLEAAPALSTEWRASTFHPPTLELLKELDVVDEMVSRGLVADKYQIRDRVDGLIAEFDLSVLAEDTEFPFRLQLEQYKFAEMLAERMERHPLCTIHYGHSVESVEDDGDVVTVTARLADGTPVTRRARYVIGADGARSAVRKSLRIPFSGHTYPVRFLILSTTSDFAKVMPDICYVNYIWDPVEPMMLLRIPDVWRVLFSIGPDEQEGDLLEPESLRRRVAQVTPERGFDVLSAQYYSVHQRVADTFRSGRVLLIGDAAHVNSPVGGLGLNSGVHDAFDLAIRLARHLRDGAAPEILDEYASRRREIALEFVRRVTHRNTTMMIEQQAEAREKNRREMRAIAESPERQREWLLESSMISGVRMASIGH</sequence>
<evidence type="ECO:0000313" key="4">
    <source>
        <dbReference type="Proteomes" id="UP000642748"/>
    </source>
</evidence>
<keyword evidence="4" id="KW-1185">Reference proteome</keyword>
<dbReference type="GO" id="GO:0071949">
    <property type="term" value="F:FAD binding"/>
    <property type="evidence" value="ECO:0007669"/>
    <property type="project" value="InterPro"/>
</dbReference>
<dbReference type="Pfam" id="PF01494">
    <property type="entry name" value="FAD_binding_3"/>
    <property type="match status" value="1"/>
</dbReference>
<dbReference type="GO" id="GO:0019622">
    <property type="term" value="P:3-(3-hydroxy)phenylpropionate catabolic process"/>
    <property type="evidence" value="ECO:0007669"/>
    <property type="project" value="TreeGrafter"/>
</dbReference>
<dbReference type="PANTHER" id="PTHR43476:SF3">
    <property type="entry name" value="FAD-BINDING MONOOXYGENASE"/>
    <property type="match status" value="1"/>
</dbReference>
<comment type="caution">
    <text evidence="3">The sequence shown here is derived from an EMBL/GenBank/DDBJ whole genome shotgun (WGS) entry which is preliminary data.</text>
</comment>
<evidence type="ECO:0000313" key="3">
    <source>
        <dbReference type="EMBL" id="GIH13912.1"/>
    </source>
</evidence>
<dbReference type="Gene3D" id="3.50.50.60">
    <property type="entry name" value="FAD/NAD(P)-binding domain"/>
    <property type="match status" value="1"/>
</dbReference>
<proteinExistence type="predicted"/>
<accession>A0A8J3QQG5</accession>
<dbReference type="EMBL" id="BONZ01000018">
    <property type="protein sequence ID" value="GIH13912.1"/>
    <property type="molecule type" value="Genomic_DNA"/>
</dbReference>
<keyword evidence="1" id="KW-0560">Oxidoreductase</keyword>
<dbReference type="InterPro" id="IPR050631">
    <property type="entry name" value="PheA/TfdB_FAD_monoxygenase"/>
</dbReference>
<organism evidence="3 4">
    <name type="scientific">Rugosimonospora africana</name>
    <dbReference type="NCBI Taxonomy" id="556532"/>
    <lineage>
        <taxon>Bacteria</taxon>
        <taxon>Bacillati</taxon>
        <taxon>Actinomycetota</taxon>
        <taxon>Actinomycetes</taxon>
        <taxon>Micromonosporales</taxon>
        <taxon>Micromonosporaceae</taxon>
        <taxon>Rugosimonospora</taxon>
    </lineage>
</organism>
<feature type="domain" description="FAD-binding" evidence="2">
    <location>
        <begin position="20"/>
        <end position="359"/>
    </location>
</feature>
<dbReference type="InterPro" id="IPR002938">
    <property type="entry name" value="FAD-bd"/>
</dbReference>
<evidence type="ECO:0000259" key="2">
    <source>
        <dbReference type="Pfam" id="PF01494"/>
    </source>
</evidence>
<reference evidence="3" key="1">
    <citation type="submission" date="2021-01" db="EMBL/GenBank/DDBJ databases">
        <title>Whole genome shotgun sequence of Rugosimonospora africana NBRC 104875.</title>
        <authorList>
            <person name="Komaki H."/>
            <person name="Tamura T."/>
        </authorList>
    </citation>
    <scope>NUCLEOTIDE SEQUENCE</scope>
    <source>
        <strain evidence="3">NBRC 104875</strain>
    </source>
</reference>
<gene>
    <name evidence="3" type="ORF">Raf01_20840</name>
</gene>
<dbReference type="Proteomes" id="UP000642748">
    <property type="component" value="Unassembled WGS sequence"/>
</dbReference>
<name>A0A8J3QQG5_9ACTN</name>
<dbReference type="PRINTS" id="PR00420">
    <property type="entry name" value="RNGMNOXGNASE"/>
</dbReference>
<protein>
    <submittedName>
        <fullName evidence="3">Pentachlorophenol monooxygenase</fullName>
    </submittedName>
</protein>
<dbReference type="SUPFAM" id="SSF51905">
    <property type="entry name" value="FAD/NAD(P)-binding domain"/>
    <property type="match status" value="1"/>
</dbReference>